<dbReference type="EC" id="3.5.4.26" evidence="12"/>
<evidence type="ECO:0000259" key="16">
    <source>
        <dbReference type="PROSITE" id="PS51747"/>
    </source>
</evidence>
<feature type="binding site" evidence="14">
    <location>
        <position position="210"/>
    </location>
    <ligand>
        <name>NADP(+)</name>
        <dbReference type="ChEBI" id="CHEBI:58349"/>
    </ligand>
</feature>
<dbReference type="EC" id="1.1.1.193" evidence="12"/>
<keyword evidence="10 12" id="KW-0560">Oxidoreductase</keyword>
<comment type="catalytic activity">
    <reaction evidence="12">
        <text>2,5-diamino-6-hydroxy-4-(5-phosphoribosylamino)-pyrimidine + H2O + H(+) = 5-amino-6-(5-phospho-D-ribosylamino)uracil + NH4(+)</text>
        <dbReference type="Rhea" id="RHEA:21868"/>
        <dbReference type="ChEBI" id="CHEBI:15377"/>
        <dbReference type="ChEBI" id="CHEBI:15378"/>
        <dbReference type="ChEBI" id="CHEBI:28938"/>
        <dbReference type="ChEBI" id="CHEBI:58453"/>
        <dbReference type="ChEBI" id="CHEBI:58614"/>
        <dbReference type="EC" id="3.5.4.26"/>
    </reaction>
</comment>
<evidence type="ECO:0000256" key="12">
    <source>
        <dbReference type="PIRNR" id="PIRNR006769"/>
    </source>
</evidence>
<comment type="similarity">
    <text evidence="4 12">In the N-terminal section; belongs to the cytidine and deoxycytidylate deaminase family.</text>
</comment>
<feature type="binding site" evidence="15">
    <location>
        <position position="85"/>
    </location>
    <ligand>
        <name>Zn(2+)</name>
        <dbReference type="ChEBI" id="CHEBI:29105"/>
        <note>catalytic</note>
    </ligand>
</feature>
<dbReference type="InterPro" id="IPR050765">
    <property type="entry name" value="Riboflavin_Biosynth_HTPR"/>
</dbReference>
<dbReference type="SUPFAM" id="SSF53927">
    <property type="entry name" value="Cytidine deaminase-like"/>
    <property type="match status" value="1"/>
</dbReference>
<evidence type="ECO:0000313" key="17">
    <source>
        <dbReference type="EMBL" id="AWB10210.1"/>
    </source>
</evidence>
<evidence type="ECO:0000256" key="15">
    <source>
        <dbReference type="PIRSR" id="PIRSR006769-3"/>
    </source>
</evidence>
<keyword evidence="6 12" id="KW-0686">Riboflavin biosynthesis</keyword>
<dbReference type="PROSITE" id="PS00903">
    <property type="entry name" value="CYT_DCMP_DEAMINASES_1"/>
    <property type="match status" value="1"/>
</dbReference>
<comment type="similarity">
    <text evidence="5 12">In the C-terminal section; belongs to the HTP reductase family.</text>
</comment>
<organism evidence="17 18">
    <name type="scientific">Thermodesulfobium acidiphilum</name>
    <dbReference type="NCBI Taxonomy" id="1794699"/>
    <lineage>
        <taxon>Bacteria</taxon>
        <taxon>Pseudomonadati</taxon>
        <taxon>Thermodesulfobiota</taxon>
        <taxon>Thermodesulfobiia</taxon>
        <taxon>Thermodesulfobiales</taxon>
        <taxon>Thermodesulfobiaceae</taxon>
        <taxon>Thermodesulfobium</taxon>
    </lineage>
</organism>
<proteinExistence type="inferred from homology"/>
<dbReference type="NCBIfam" id="TIGR00227">
    <property type="entry name" value="ribD_Cterm"/>
    <property type="match status" value="1"/>
</dbReference>
<feature type="binding site" evidence="14">
    <location>
        <position position="206"/>
    </location>
    <ligand>
        <name>substrate</name>
    </ligand>
</feature>
<dbReference type="InterPro" id="IPR016192">
    <property type="entry name" value="APOBEC/CMP_deaminase_Zn-bd"/>
</dbReference>
<keyword evidence="11" id="KW-0511">Multifunctional enzyme</keyword>
<feature type="binding site" evidence="14">
    <location>
        <position position="301"/>
    </location>
    <ligand>
        <name>substrate</name>
    </ligand>
</feature>
<dbReference type="GO" id="GO:0008703">
    <property type="term" value="F:5-amino-6-(5-phosphoribosylamino)uracil reductase activity"/>
    <property type="evidence" value="ECO:0007669"/>
    <property type="project" value="UniProtKB-EC"/>
</dbReference>
<dbReference type="SUPFAM" id="SSF53597">
    <property type="entry name" value="Dihydrofolate reductase-like"/>
    <property type="match status" value="1"/>
</dbReference>
<dbReference type="Pfam" id="PF01872">
    <property type="entry name" value="RibD_C"/>
    <property type="match status" value="1"/>
</dbReference>
<evidence type="ECO:0000256" key="13">
    <source>
        <dbReference type="PIRSR" id="PIRSR006769-1"/>
    </source>
</evidence>
<evidence type="ECO:0000256" key="10">
    <source>
        <dbReference type="ARBA" id="ARBA00023002"/>
    </source>
</evidence>
<dbReference type="InterPro" id="IPR016193">
    <property type="entry name" value="Cytidine_deaminase-like"/>
</dbReference>
<protein>
    <recommendedName>
        <fullName evidence="12">Riboflavin biosynthesis protein RibD</fullName>
    </recommendedName>
    <domain>
        <recommendedName>
            <fullName evidence="12">Diaminohydroxyphosphoribosylaminopyrimidine deaminase</fullName>
            <shortName evidence="12">DRAP deaminase</shortName>
            <ecNumber evidence="12">3.5.4.26</ecNumber>
        </recommendedName>
        <alternativeName>
            <fullName evidence="12">Riboflavin-specific deaminase</fullName>
        </alternativeName>
    </domain>
    <domain>
        <recommendedName>
            <fullName evidence="12">5-amino-6-(5-phosphoribosylamino)uracil reductase</fullName>
            <ecNumber evidence="12">1.1.1.193</ecNumber>
        </recommendedName>
        <alternativeName>
            <fullName evidence="12">HTP reductase</fullName>
        </alternativeName>
    </domain>
</protein>
<keyword evidence="12" id="KW-0378">Hydrolase</keyword>
<evidence type="ECO:0000256" key="14">
    <source>
        <dbReference type="PIRSR" id="PIRSR006769-2"/>
    </source>
</evidence>
<feature type="binding site" evidence="14">
    <location>
        <position position="194"/>
    </location>
    <ligand>
        <name>substrate</name>
    </ligand>
</feature>
<evidence type="ECO:0000256" key="3">
    <source>
        <dbReference type="ARBA" id="ARBA00004910"/>
    </source>
</evidence>
<dbReference type="Proteomes" id="UP000244792">
    <property type="component" value="Chromosome"/>
</dbReference>
<dbReference type="GO" id="GO:0008270">
    <property type="term" value="F:zinc ion binding"/>
    <property type="evidence" value="ECO:0007669"/>
    <property type="project" value="InterPro"/>
</dbReference>
<feature type="binding site" evidence="15">
    <location>
        <position position="94"/>
    </location>
    <ligand>
        <name>Zn(2+)</name>
        <dbReference type="ChEBI" id="CHEBI:29105"/>
        <note>catalytic</note>
    </ligand>
</feature>
<evidence type="ECO:0000256" key="9">
    <source>
        <dbReference type="ARBA" id="ARBA00022857"/>
    </source>
</evidence>
<dbReference type="CDD" id="cd01284">
    <property type="entry name" value="Riboflavin_deaminase-reductase"/>
    <property type="match status" value="1"/>
</dbReference>
<feature type="binding site" evidence="14">
    <location>
        <position position="214"/>
    </location>
    <ligand>
        <name>substrate</name>
    </ligand>
</feature>
<dbReference type="AlphaFoldDB" id="A0A2R4W0J3"/>
<name>A0A2R4W0J3_THEAF</name>
<dbReference type="PANTHER" id="PTHR38011:SF7">
    <property type="entry name" value="2,5-DIAMINO-6-RIBOSYLAMINO-4(3H)-PYRIMIDINONE 5'-PHOSPHATE REDUCTASE"/>
    <property type="match status" value="1"/>
</dbReference>
<feature type="binding site" evidence="15">
    <location>
        <position position="60"/>
    </location>
    <ligand>
        <name>Zn(2+)</name>
        <dbReference type="ChEBI" id="CHEBI:29105"/>
        <note>catalytic</note>
    </ligand>
</feature>
<keyword evidence="9 12" id="KW-0521">NADP</keyword>
<comment type="function">
    <text evidence="1 12">Converts 2,5-diamino-6-(ribosylamino)-4(3h)-pyrimidinone 5'-phosphate into 5-amino-6-(ribosylamino)-2,4(1h,3h)-pyrimidinedione 5'-phosphate.</text>
</comment>
<dbReference type="GO" id="GO:0008835">
    <property type="term" value="F:diaminohydroxyphosphoribosylaminopyrimidine deaminase activity"/>
    <property type="evidence" value="ECO:0007669"/>
    <property type="project" value="UniProtKB-EC"/>
</dbReference>
<dbReference type="Pfam" id="PF00383">
    <property type="entry name" value="dCMP_cyt_deam_1"/>
    <property type="match status" value="1"/>
</dbReference>
<sequence length="372" mass="41959">MSGKDFNDEMILHQSFMKKALDLALNGRYYTSPNPMVGCVVVKNKKIISQGFHRAYGELHAEANALKPKDIDFSGADLYVTLEPCLHYGKTPSCTSKIISSGIKRVFIATLDPNPKMNGKSVEILKYAGIEVYTGILEKEARFINRHFFKAMEKSMPWLIYKCAMTLDGKTADHNFKSKYISSVKSRKYVHELRAECDAIIIGYRTAIFDDPLLNIRLKGVQKKINRIIIDPKAALPKDLLVFNTPNEGNTILVIQKGFRNKVTDQIESQGVEILEIEEKSFYIELMKELFKKNLIKILLEGGGTLACHMLKNRLIDELNFFIAPKILGGKNSPTPFSGVGFEIDQNTVVLDSLRTKKIGNDILITSLIKYN</sequence>
<keyword evidence="7 12" id="KW-0479">Metal-binding</keyword>
<reference evidence="17 18" key="1">
    <citation type="submission" date="2017-04" db="EMBL/GenBank/DDBJ databases">
        <title>Genomic insights into metabolism of Thermodesulfobium acidiphilum.</title>
        <authorList>
            <person name="Toshchakov S.V."/>
            <person name="Frolov E.N."/>
            <person name="Kublanov I.V."/>
            <person name="Samarov N.I."/>
            <person name="Novikov A."/>
            <person name="Lebedinsky A.V."/>
            <person name="Bonch-Osmolovskaya E.A."/>
            <person name="Chernyh N.A."/>
        </authorList>
    </citation>
    <scope>NUCLEOTIDE SEQUENCE [LARGE SCALE GENOMIC DNA]</scope>
    <source>
        <strain evidence="17 18">3127-1</strain>
    </source>
</reference>
<dbReference type="InterPro" id="IPR004794">
    <property type="entry name" value="Eubact_RibD"/>
</dbReference>
<comment type="pathway">
    <text evidence="3 12">Cofactor biosynthesis; riboflavin biosynthesis; 5-amino-6-(D-ribitylamino)uracil from GTP: step 3/4.</text>
</comment>
<keyword evidence="8 12" id="KW-0862">Zinc</keyword>
<dbReference type="KEGG" id="taci:TDSAC_0853"/>
<evidence type="ECO:0000256" key="5">
    <source>
        <dbReference type="ARBA" id="ARBA00007417"/>
    </source>
</evidence>
<dbReference type="InterPro" id="IPR011549">
    <property type="entry name" value="RibD_C"/>
</dbReference>
<evidence type="ECO:0000256" key="1">
    <source>
        <dbReference type="ARBA" id="ARBA00002151"/>
    </source>
</evidence>
<feature type="binding site" evidence="14">
    <location>
        <position position="217"/>
    </location>
    <ligand>
        <name>substrate</name>
    </ligand>
</feature>
<dbReference type="OrthoDB" id="9800865at2"/>
<dbReference type="Gene3D" id="3.40.430.10">
    <property type="entry name" value="Dihydrofolate Reductase, subunit A"/>
    <property type="match status" value="1"/>
</dbReference>
<keyword evidence="18" id="KW-1185">Reference proteome</keyword>
<evidence type="ECO:0000256" key="4">
    <source>
        <dbReference type="ARBA" id="ARBA00005259"/>
    </source>
</evidence>
<dbReference type="NCBIfam" id="TIGR00326">
    <property type="entry name" value="eubact_ribD"/>
    <property type="match status" value="1"/>
</dbReference>
<dbReference type="GO" id="GO:0050661">
    <property type="term" value="F:NADP binding"/>
    <property type="evidence" value="ECO:0007669"/>
    <property type="project" value="InterPro"/>
</dbReference>
<dbReference type="PANTHER" id="PTHR38011">
    <property type="entry name" value="DIHYDROFOLATE REDUCTASE FAMILY PROTEIN (AFU_ORTHOLOGUE AFUA_8G06820)"/>
    <property type="match status" value="1"/>
</dbReference>
<dbReference type="InterPro" id="IPR002734">
    <property type="entry name" value="RibDG_C"/>
</dbReference>
<comment type="catalytic activity">
    <reaction evidence="12">
        <text>5-amino-6-(5-phospho-D-ribitylamino)uracil + NADP(+) = 5-amino-6-(5-phospho-D-ribosylamino)uracil + NADPH + H(+)</text>
        <dbReference type="Rhea" id="RHEA:17845"/>
        <dbReference type="ChEBI" id="CHEBI:15378"/>
        <dbReference type="ChEBI" id="CHEBI:57783"/>
        <dbReference type="ChEBI" id="CHEBI:58349"/>
        <dbReference type="ChEBI" id="CHEBI:58421"/>
        <dbReference type="ChEBI" id="CHEBI:58453"/>
        <dbReference type="EC" id="1.1.1.193"/>
    </reaction>
</comment>
<dbReference type="GO" id="GO:0009231">
    <property type="term" value="P:riboflavin biosynthetic process"/>
    <property type="evidence" value="ECO:0007669"/>
    <property type="project" value="UniProtKB-UniPathway"/>
</dbReference>
<comment type="cofactor">
    <cofactor evidence="12 15">
        <name>Zn(2+)</name>
        <dbReference type="ChEBI" id="CHEBI:29105"/>
    </cofactor>
    <text evidence="12 15">Binds 1 zinc ion.</text>
</comment>
<evidence type="ECO:0000256" key="7">
    <source>
        <dbReference type="ARBA" id="ARBA00022723"/>
    </source>
</evidence>
<feature type="domain" description="CMP/dCMP-type deaminase" evidence="16">
    <location>
        <begin position="11"/>
        <end position="132"/>
    </location>
</feature>
<feature type="active site" description="Proton donor" evidence="13">
    <location>
        <position position="62"/>
    </location>
</feature>
<gene>
    <name evidence="17" type="ORF">TDSAC_0853</name>
</gene>
<dbReference type="UniPathway" id="UPA00275">
    <property type="reaction ID" value="UER00401"/>
</dbReference>
<dbReference type="InterPro" id="IPR002125">
    <property type="entry name" value="CMP_dCMP_dom"/>
</dbReference>
<dbReference type="InterPro" id="IPR024072">
    <property type="entry name" value="DHFR-like_dom_sf"/>
</dbReference>
<evidence type="ECO:0000313" key="18">
    <source>
        <dbReference type="Proteomes" id="UP000244792"/>
    </source>
</evidence>
<evidence type="ECO:0000256" key="6">
    <source>
        <dbReference type="ARBA" id="ARBA00022619"/>
    </source>
</evidence>
<feature type="binding site" evidence="14">
    <location>
        <position position="178"/>
    </location>
    <ligand>
        <name>substrate</name>
    </ligand>
</feature>
<dbReference type="PROSITE" id="PS51747">
    <property type="entry name" value="CYT_DCMP_DEAMINASES_2"/>
    <property type="match status" value="1"/>
</dbReference>
<dbReference type="EMBL" id="CP020921">
    <property type="protein sequence ID" value="AWB10210.1"/>
    <property type="molecule type" value="Genomic_DNA"/>
</dbReference>
<evidence type="ECO:0000256" key="8">
    <source>
        <dbReference type="ARBA" id="ARBA00022833"/>
    </source>
</evidence>
<accession>A0A2R4W0J3</accession>
<evidence type="ECO:0000256" key="2">
    <source>
        <dbReference type="ARBA" id="ARBA00004882"/>
    </source>
</evidence>
<comment type="pathway">
    <text evidence="2 12">Cofactor biosynthesis; riboflavin biosynthesis; 5-amino-6-(D-ribitylamino)uracil from GTP: step 2/4.</text>
</comment>
<dbReference type="Gene3D" id="3.40.140.10">
    <property type="entry name" value="Cytidine Deaminase, domain 2"/>
    <property type="match status" value="1"/>
</dbReference>
<dbReference type="RefSeq" id="WP_108309028.1">
    <property type="nucleotide sequence ID" value="NZ_CP020921.1"/>
</dbReference>
<evidence type="ECO:0000256" key="11">
    <source>
        <dbReference type="ARBA" id="ARBA00023268"/>
    </source>
</evidence>
<feature type="binding site" evidence="14">
    <location>
        <position position="164"/>
    </location>
    <ligand>
        <name>NADP(+)</name>
        <dbReference type="ChEBI" id="CHEBI:58349"/>
    </ligand>
</feature>
<dbReference type="PIRSF" id="PIRSF006769">
    <property type="entry name" value="RibD"/>
    <property type="match status" value="1"/>
</dbReference>